<evidence type="ECO:0000313" key="5">
    <source>
        <dbReference type="Proteomes" id="UP001551695"/>
    </source>
</evidence>
<name>A0ABV3FRF3_9NOCA</name>
<dbReference type="InterPro" id="IPR050766">
    <property type="entry name" value="Bact_Lucif_Oxidored"/>
</dbReference>
<evidence type="ECO:0000259" key="3">
    <source>
        <dbReference type="Pfam" id="PF00296"/>
    </source>
</evidence>
<gene>
    <name evidence="4" type="ORF">AB0I48_10620</name>
</gene>
<evidence type="ECO:0000313" key="4">
    <source>
        <dbReference type="EMBL" id="MEV0708008.1"/>
    </source>
</evidence>
<proteinExistence type="predicted"/>
<feature type="domain" description="Luciferase-like" evidence="3">
    <location>
        <begin position="10"/>
        <end position="315"/>
    </location>
</feature>
<protein>
    <submittedName>
        <fullName evidence="4">LLM class flavin-dependent oxidoreductase</fullName>
    </submittedName>
</protein>
<keyword evidence="2" id="KW-0503">Monooxygenase</keyword>
<evidence type="ECO:0000256" key="2">
    <source>
        <dbReference type="ARBA" id="ARBA00023033"/>
    </source>
</evidence>
<keyword evidence="5" id="KW-1185">Reference proteome</keyword>
<keyword evidence="1" id="KW-0560">Oxidoreductase</keyword>
<dbReference type="InterPro" id="IPR036661">
    <property type="entry name" value="Luciferase-like_sf"/>
</dbReference>
<sequence>MTESRPPQLEFGIFSFGDTYPHPVTGVRQAPGENLAHVLERIRLADRLGLDYFGVGEHHRSDFSISACSTVLAAAASTTERIHLGTATTVLTTEDPVRLYEQFATLDLISGGRAELGVGSGVFVEPFALFGGTLEDKAAVFAEKLELLTAIDARERITFTGSSRPPIDDAEVWPRATEGHLSIWQATGPSSESFHRAARLGLSVQTAATGGDLTALRPLVARYRADGLEHGWPASRLRVAIGGHGIIDDDSRRARDEFFPHYRDYIAGMRANRGKPAPTRARYDELLADPGSGIFAGDPEQVAAKIVHQYRVLGHDRHIFQIDWRAVPHDTQVRTIELLATEVVPLVRAALASDETHIPSFDIHDTAVGADTL</sequence>
<accession>A0ABV3FRF3</accession>
<dbReference type="PANTHER" id="PTHR30137:SF8">
    <property type="entry name" value="BLR5498 PROTEIN"/>
    <property type="match status" value="1"/>
</dbReference>
<dbReference type="PANTHER" id="PTHR30137">
    <property type="entry name" value="LUCIFERASE-LIKE MONOOXYGENASE"/>
    <property type="match status" value="1"/>
</dbReference>
<organism evidence="4 5">
    <name type="scientific">Nocardia aurea</name>
    <dbReference type="NCBI Taxonomy" id="2144174"/>
    <lineage>
        <taxon>Bacteria</taxon>
        <taxon>Bacillati</taxon>
        <taxon>Actinomycetota</taxon>
        <taxon>Actinomycetes</taxon>
        <taxon>Mycobacteriales</taxon>
        <taxon>Nocardiaceae</taxon>
        <taxon>Nocardia</taxon>
    </lineage>
</organism>
<reference evidence="4 5" key="1">
    <citation type="submission" date="2024-06" db="EMBL/GenBank/DDBJ databases">
        <title>The Natural Products Discovery Center: Release of the First 8490 Sequenced Strains for Exploring Actinobacteria Biosynthetic Diversity.</title>
        <authorList>
            <person name="Kalkreuter E."/>
            <person name="Kautsar S.A."/>
            <person name="Yang D."/>
            <person name="Bader C.D."/>
            <person name="Teijaro C.N."/>
            <person name="Fluegel L."/>
            <person name="Davis C.M."/>
            <person name="Simpson J.R."/>
            <person name="Lauterbach L."/>
            <person name="Steele A.D."/>
            <person name="Gui C."/>
            <person name="Meng S."/>
            <person name="Li G."/>
            <person name="Viehrig K."/>
            <person name="Ye F."/>
            <person name="Su P."/>
            <person name="Kiefer A.F."/>
            <person name="Nichols A."/>
            <person name="Cepeda A.J."/>
            <person name="Yan W."/>
            <person name="Fan B."/>
            <person name="Jiang Y."/>
            <person name="Adhikari A."/>
            <person name="Zheng C.-J."/>
            <person name="Schuster L."/>
            <person name="Cowan T.M."/>
            <person name="Smanski M.J."/>
            <person name="Chevrette M.G."/>
            <person name="De Carvalho L.P.S."/>
            <person name="Shen B."/>
        </authorList>
    </citation>
    <scope>NUCLEOTIDE SEQUENCE [LARGE SCALE GENOMIC DNA]</scope>
    <source>
        <strain evidence="4 5">NPDC050403</strain>
    </source>
</reference>
<dbReference type="InterPro" id="IPR011251">
    <property type="entry name" value="Luciferase-like_dom"/>
</dbReference>
<dbReference type="Pfam" id="PF00296">
    <property type="entry name" value="Bac_luciferase"/>
    <property type="match status" value="1"/>
</dbReference>
<dbReference type="Proteomes" id="UP001551695">
    <property type="component" value="Unassembled WGS sequence"/>
</dbReference>
<dbReference type="RefSeq" id="WP_357782205.1">
    <property type="nucleotide sequence ID" value="NZ_JBFAKC010000004.1"/>
</dbReference>
<evidence type="ECO:0000256" key="1">
    <source>
        <dbReference type="ARBA" id="ARBA00023002"/>
    </source>
</evidence>
<comment type="caution">
    <text evidence="4">The sequence shown here is derived from an EMBL/GenBank/DDBJ whole genome shotgun (WGS) entry which is preliminary data.</text>
</comment>
<dbReference type="Gene3D" id="3.20.20.30">
    <property type="entry name" value="Luciferase-like domain"/>
    <property type="match status" value="1"/>
</dbReference>
<dbReference type="SUPFAM" id="SSF51679">
    <property type="entry name" value="Bacterial luciferase-like"/>
    <property type="match status" value="1"/>
</dbReference>
<dbReference type="EMBL" id="JBFAKC010000004">
    <property type="protein sequence ID" value="MEV0708008.1"/>
    <property type="molecule type" value="Genomic_DNA"/>
</dbReference>